<reference evidence="4 6" key="2">
    <citation type="submission" date="2020-01" db="EMBL/GenBank/DDBJ databases">
        <title>Genome sequence of a 1,3-propanediol producer, Clostridium butyricum S3.</title>
        <authorList>
            <person name="Zhou J."/>
        </authorList>
    </citation>
    <scope>NUCLEOTIDE SEQUENCE [LARGE SCALE GENOMIC DNA]</scope>
    <source>
        <strain evidence="4 6">S3</strain>
    </source>
</reference>
<evidence type="ECO:0000259" key="2">
    <source>
        <dbReference type="Pfam" id="PF25538"/>
    </source>
</evidence>
<reference evidence="3 5" key="1">
    <citation type="submission" date="2019-07" db="EMBL/GenBank/DDBJ databases">
        <title>Whole genome shotgun sequence of Clostridium butyricum NBRC 3858.</title>
        <authorList>
            <person name="Hosoyama A."/>
            <person name="Uohara A."/>
            <person name="Ohji S."/>
            <person name="Ichikawa N."/>
        </authorList>
    </citation>
    <scope>NUCLEOTIDE SEQUENCE [LARGE SCALE GENOMIC DNA]</scope>
    <source>
        <strain evidence="3 5">NBRC 3858</strain>
    </source>
</reference>
<evidence type="ECO:0000313" key="4">
    <source>
        <dbReference type="EMBL" id="NAS16865.1"/>
    </source>
</evidence>
<evidence type="ECO:0000313" key="6">
    <source>
        <dbReference type="Proteomes" id="UP000474042"/>
    </source>
</evidence>
<dbReference type="Proteomes" id="UP000474042">
    <property type="component" value="Unassembled WGS sequence"/>
</dbReference>
<dbReference type="EMBL" id="BKBC01000006">
    <property type="protein sequence ID" value="GEQ20189.1"/>
    <property type="molecule type" value="Genomic_DNA"/>
</dbReference>
<dbReference type="EMBL" id="WOFV02000005">
    <property type="protein sequence ID" value="NAS16865.1"/>
    <property type="molecule type" value="Genomic_DNA"/>
</dbReference>
<dbReference type="Pfam" id="PF25538">
    <property type="entry name" value="DUF7922"/>
    <property type="match status" value="1"/>
</dbReference>
<comment type="caution">
    <text evidence="3">The sequence shown here is derived from an EMBL/GenBank/DDBJ whole genome shotgun (WGS) entry which is preliminary data.</text>
</comment>
<dbReference type="Proteomes" id="UP000321089">
    <property type="component" value="Unassembled WGS sequence"/>
</dbReference>
<evidence type="ECO:0000256" key="1">
    <source>
        <dbReference type="SAM" id="MobiDB-lite"/>
    </source>
</evidence>
<proteinExistence type="predicted"/>
<name>A0A512TJ05_CLOBU</name>
<dbReference type="InterPro" id="IPR057682">
    <property type="entry name" value="DUF7922"/>
</dbReference>
<dbReference type="AlphaFoldDB" id="A0A512TJ05"/>
<feature type="region of interest" description="Disordered" evidence="1">
    <location>
        <begin position="202"/>
        <end position="225"/>
    </location>
</feature>
<accession>A0A512TJ05</accession>
<evidence type="ECO:0000313" key="5">
    <source>
        <dbReference type="Proteomes" id="UP000321089"/>
    </source>
</evidence>
<evidence type="ECO:0000313" key="3">
    <source>
        <dbReference type="EMBL" id="GEQ20189.1"/>
    </source>
</evidence>
<dbReference type="RefSeq" id="WP_146867977.1">
    <property type="nucleotide sequence ID" value="NZ_BKBC01000006.1"/>
</dbReference>
<organism evidence="3 5">
    <name type="scientific">Clostridium butyricum</name>
    <dbReference type="NCBI Taxonomy" id="1492"/>
    <lineage>
        <taxon>Bacteria</taxon>
        <taxon>Bacillati</taxon>
        <taxon>Bacillota</taxon>
        <taxon>Clostridia</taxon>
        <taxon>Eubacteriales</taxon>
        <taxon>Clostridiaceae</taxon>
        <taxon>Clostridium</taxon>
    </lineage>
</organism>
<protein>
    <recommendedName>
        <fullName evidence="2">DUF7922 domain-containing protein</fullName>
    </recommendedName>
</protein>
<feature type="domain" description="DUF7922" evidence="2">
    <location>
        <begin position="9"/>
        <end position="126"/>
    </location>
</feature>
<gene>
    <name evidence="3" type="ORF">CBU02nite_06950</name>
    <name evidence="4" type="ORF">GND98_002945</name>
</gene>
<feature type="compositionally biased region" description="Polar residues" evidence="1">
    <location>
        <begin position="202"/>
        <end position="219"/>
    </location>
</feature>
<sequence>MAHNKLYRNFIILQEDDRGYSSANEKALSGYAKVEAKGDKCKVSFYAQNLKKESKYSMILICSKKDCKQLIDLGPLEVNEVGKGDTSKEYYVNNIAGLGISYEKISGAAICMVSGNEMSFIMHGFMNGEESSENWRKFKVIKDSENSSKSTKKMDLDTIRKESSGPVINTSPKKPIIEAKITETKVVEPKIISHENENMSLENQKNIVTEEVNTNVESTKLSDIRESDSDDERCKKCEDKEKEKDKDKDKDKCKDKEKDKEKKDKKYCVGDEIKKIYDKLEDCMLDIKIHIPDMKEDMVICGFIKKKSEDNCNWRRFKAENRCKRDEESIISSLENSRRIEENTRLDRIDFEEYEKSIENVGKDSNFKLRGEEGKYFEGIVKGFEQYSSNIQDIDYCKWYKVKVNSMDDLCNKSDYDKYTLAYYPMLNYYPYISKENYFLLGYKCNSFGELQYIVYGIPGSKDVSEQPYGGKTGFVTWANDGTRNNGYWLMFYDYKKCSIVVPTE</sequence>